<feature type="transmembrane region" description="Helical" evidence="1">
    <location>
        <begin position="43"/>
        <end position="61"/>
    </location>
</feature>
<dbReference type="EMBL" id="CP076136">
    <property type="protein sequence ID" value="QWG23233.1"/>
    <property type="molecule type" value="Genomic_DNA"/>
</dbReference>
<dbReference type="AlphaFoldDB" id="A0A975RXJ6"/>
<keyword evidence="1" id="KW-1133">Transmembrane helix</keyword>
<keyword evidence="1" id="KW-0472">Membrane</keyword>
<dbReference type="NCBIfam" id="TIGR01167">
    <property type="entry name" value="LPXTG_anchor"/>
    <property type="match status" value="1"/>
</dbReference>
<name>A0A975RXJ6_9BRAD</name>
<keyword evidence="1" id="KW-0812">Transmembrane</keyword>
<organism evidence="2 3">
    <name type="scientific">Bradyrhizobium sediminis</name>
    <dbReference type="NCBI Taxonomy" id="2840469"/>
    <lineage>
        <taxon>Bacteria</taxon>
        <taxon>Pseudomonadati</taxon>
        <taxon>Pseudomonadota</taxon>
        <taxon>Alphaproteobacteria</taxon>
        <taxon>Hyphomicrobiales</taxon>
        <taxon>Nitrobacteraceae</taxon>
        <taxon>Bradyrhizobium</taxon>
    </lineage>
</organism>
<evidence type="ECO:0000313" key="2">
    <source>
        <dbReference type="EMBL" id="QWG23233.1"/>
    </source>
</evidence>
<accession>A0A975RXJ6</accession>
<dbReference type="Proteomes" id="UP000676951">
    <property type="component" value="Chromosome"/>
</dbReference>
<sequence length="82" mass="9211">MAGWPKTARFDGTFQRSRELCWGCGRPGLRGIPHHTGVGKHNWMLTVVGGALVVALAAWIVRRREARTIIEPTAEKIRSDFR</sequence>
<gene>
    <name evidence="2" type="ORF">KMZ93_25420</name>
</gene>
<protein>
    <submittedName>
        <fullName evidence="2">LPXTG cell wall anchor domain-containing protein</fullName>
    </submittedName>
</protein>
<reference evidence="2 3" key="1">
    <citation type="submission" date="2021-06" db="EMBL/GenBank/DDBJ databases">
        <title>Bradyrhizobium sp. S2-11-4 Genome sequencing.</title>
        <authorList>
            <person name="Jin L."/>
        </authorList>
    </citation>
    <scope>NUCLEOTIDE SEQUENCE [LARGE SCALE GENOMIC DNA]</scope>
    <source>
        <strain evidence="2 3">S2-11-4</strain>
    </source>
</reference>
<evidence type="ECO:0000256" key="1">
    <source>
        <dbReference type="SAM" id="Phobius"/>
    </source>
</evidence>
<proteinExistence type="predicted"/>
<keyword evidence="3" id="KW-1185">Reference proteome</keyword>
<evidence type="ECO:0000313" key="3">
    <source>
        <dbReference type="Proteomes" id="UP000676951"/>
    </source>
</evidence>